<dbReference type="EMBL" id="GDKF01004973">
    <property type="protein sequence ID" value="JAT73649.1"/>
    <property type="molecule type" value="Transcribed_RNA"/>
</dbReference>
<feature type="transmembrane region" description="Helical" evidence="1">
    <location>
        <begin position="274"/>
        <end position="295"/>
    </location>
</feature>
<keyword evidence="1" id="KW-0472">Membrane</keyword>
<dbReference type="AlphaFoldDB" id="A0A1D2A386"/>
<keyword evidence="1" id="KW-0812">Transmembrane</keyword>
<accession>A0A1D2A386</accession>
<reference evidence="2" key="1">
    <citation type="submission" date="2015-08" db="EMBL/GenBank/DDBJ databases">
        <authorList>
            <person name="Babu N.S."/>
            <person name="Beckwith C.J."/>
            <person name="Beseler K.G."/>
            <person name="Brison A."/>
            <person name="Carone J.V."/>
            <person name="Caskin T.P."/>
            <person name="Diamond M."/>
            <person name="Durham M.E."/>
            <person name="Foxe J.M."/>
            <person name="Go M."/>
            <person name="Henderson B.A."/>
            <person name="Jones I.B."/>
            <person name="McGettigan J.A."/>
            <person name="Micheletti S.J."/>
            <person name="Nasrallah M.E."/>
            <person name="Ortiz D."/>
            <person name="Piller C.R."/>
            <person name="Privatt S.R."/>
            <person name="Schneider S.L."/>
            <person name="Sharp S."/>
            <person name="Smith T.C."/>
            <person name="Stanton J.D."/>
            <person name="Ullery H.E."/>
            <person name="Wilson R.J."/>
            <person name="Serrano M.G."/>
            <person name="Buck G."/>
            <person name="Lee V."/>
            <person name="Wang Y."/>
            <person name="Carvalho R."/>
            <person name="Voegtly L."/>
            <person name="Shi R."/>
            <person name="Duckworth R."/>
            <person name="Johnson A."/>
            <person name="Loviza R."/>
            <person name="Walstead R."/>
            <person name="Shah Z."/>
            <person name="Kiflezghi M."/>
            <person name="Wade K."/>
            <person name="Ball S.L."/>
            <person name="Bradley K.W."/>
            <person name="Asai D.J."/>
            <person name="Bowman C.A."/>
            <person name="Russell D.A."/>
            <person name="Pope W.H."/>
            <person name="Jacobs-Sera D."/>
            <person name="Hendrix R.W."/>
            <person name="Hatfull G.F."/>
        </authorList>
    </citation>
    <scope>NUCLEOTIDE SEQUENCE</scope>
</reference>
<feature type="transmembrane region" description="Helical" evidence="1">
    <location>
        <begin position="246"/>
        <end position="267"/>
    </location>
</feature>
<gene>
    <name evidence="2" type="ORF">g.31587</name>
</gene>
<protein>
    <submittedName>
        <fullName evidence="2">Uncharacterized protein</fullName>
    </submittedName>
</protein>
<keyword evidence="1" id="KW-1133">Transmembrane helix</keyword>
<name>A0A1D2A386_AUXPR</name>
<evidence type="ECO:0000313" key="2">
    <source>
        <dbReference type="EMBL" id="JAT73649.1"/>
    </source>
</evidence>
<proteinExistence type="predicted"/>
<sequence>MLGSWKHRGFAMTTRDTPARAHGACMRSRACRGTECQARAHPTPPLQRHRRARGAVDGFPALPREQARPHPGPRVRHPGAVHLAARALRDGRRPPAAHPDWPAPPLHHRLAVGVQGAVQFLTGGEWTRGCRARRLLGEQPLVLAEADSMAGTGDTSSQGSREASSLRQRPVALGCCGCSGTRTSPRCPGTRSAVHPSDSEVTARPVPCPLLTWPLTNPPSCPGQVAGSRPGRLPAPTTLDRLGTAWLLPVFLLQALHGPMFICHSMLKTGYSWWAIYLLMLAWSGTIIVYDYYIFVLT</sequence>
<organism evidence="2">
    <name type="scientific">Auxenochlorella protothecoides</name>
    <name type="common">Green microalga</name>
    <name type="synonym">Chlorella protothecoides</name>
    <dbReference type="NCBI Taxonomy" id="3075"/>
    <lineage>
        <taxon>Eukaryota</taxon>
        <taxon>Viridiplantae</taxon>
        <taxon>Chlorophyta</taxon>
        <taxon>core chlorophytes</taxon>
        <taxon>Trebouxiophyceae</taxon>
        <taxon>Chlorellales</taxon>
        <taxon>Chlorellaceae</taxon>
        <taxon>Auxenochlorella</taxon>
    </lineage>
</organism>
<evidence type="ECO:0000256" key="1">
    <source>
        <dbReference type="SAM" id="Phobius"/>
    </source>
</evidence>